<protein>
    <submittedName>
        <fullName evidence="2">Uncharacterized protein</fullName>
    </submittedName>
</protein>
<evidence type="ECO:0000256" key="1">
    <source>
        <dbReference type="SAM" id="MobiDB-lite"/>
    </source>
</evidence>
<dbReference type="Proteomes" id="UP001586593">
    <property type="component" value="Unassembled WGS sequence"/>
</dbReference>
<accession>A0ABR3V1I2</accession>
<organism evidence="2 3">
    <name type="scientific">Phialemonium thermophilum</name>
    <dbReference type="NCBI Taxonomy" id="223376"/>
    <lineage>
        <taxon>Eukaryota</taxon>
        <taxon>Fungi</taxon>
        <taxon>Dikarya</taxon>
        <taxon>Ascomycota</taxon>
        <taxon>Pezizomycotina</taxon>
        <taxon>Sordariomycetes</taxon>
        <taxon>Sordariomycetidae</taxon>
        <taxon>Cephalothecales</taxon>
        <taxon>Cephalothecaceae</taxon>
        <taxon>Phialemonium</taxon>
    </lineage>
</organism>
<reference evidence="2 3" key="1">
    <citation type="journal article" date="2024" name="Commun. Biol.">
        <title>Comparative genomic analysis of thermophilic fungi reveals convergent evolutionary adaptations and gene losses.</title>
        <authorList>
            <person name="Steindorff A.S."/>
            <person name="Aguilar-Pontes M.V."/>
            <person name="Robinson A.J."/>
            <person name="Andreopoulos B."/>
            <person name="LaButti K."/>
            <person name="Kuo A."/>
            <person name="Mondo S."/>
            <person name="Riley R."/>
            <person name="Otillar R."/>
            <person name="Haridas S."/>
            <person name="Lipzen A."/>
            <person name="Grimwood J."/>
            <person name="Schmutz J."/>
            <person name="Clum A."/>
            <person name="Reid I.D."/>
            <person name="Moisan M.C."/>
            <person name="Butler G."/>
            <person name="Nguyen T.T.M."/>
            <person name="Dewar K."/>
            <person name="Conant G."/>
            <person name="Drula E."/>
            <person name="Henrissat B."/>
            <person name="Hansel C."/>
            <person name="Singer S."/>
            <person name="Hutchinson M.I."/>
            <person name="de Vries R.P."/>
            <person name="Natvig D.O."/>
            <person name="Powell A.J."/>
            <person name="Tsang A."/>
            <person name="Grigoriev I.V."/>
        </authorList>
    </citation>
    <scope>NUCLEOTIDE SEQUENCE [LARGE SCALE GENOMIC DNA]</scope>
    <source>
        <strain evidence="2 3">ATCC 24622</strain>
    </source>
</reference>
<name>A0ABR3V1I2_9PEZI</name>
<comment type="caution">
    <text evidence="2">The sequence shown here is derived from an EMBL/GenBank/DDBJ whole genome shotgun (WGS) entry which is preliminary data.</text>
</comment>
<evidence type="ECO:0000313" key="3">
    <source>
        <dbReference type="Proteomes" id="UP001586593"/>
    </source>
</evidence>
<evidence type="ECO:0000313" key="2">
    <source>
        <dbReference type="EMBL" id="KAL1835639.1"/>
    </source>
</evidence>
<proteinExistence type="predicted"/>
<gene>
    <name evidence="2" type="ORF">VTK73DRAFT_5484</name>
</gene>
<keyword evidence="3" id="KW-1185">Reference proteome</keyword>
<feature type="compositionally biased region" description="Polar residues" evidence="1">
    <location>
        <begin position="55"/>
        <end position="64"/>
    </location>
</feature>
<dbReference type="EMBL" id="JAZHXJ010003053">
    <property type="protein sequence ID" value="KAL1835639.1"/>
    <property type="molecule type" value="Genomic_DNA"/>
</dbReference>
<feature type="region of interest" description="Disordered" evidence="1">
    <location>
        <begin position="46"/>
        <end position="74"/>
    </location>
</feature>
<sequence>MVTAYAADHSNHYAPERCADSEVLHEIVDVGQVPRQELLLLLRRPSDAGRGRLATPTNKGTTVSPAGPPGEGSRELAGAALQLSRGGGGVQWRLGHEVEVEELDELELDVARGGAAAEEGGDGQEAVLSLEGAGVAGAVDEGDDEEASSV</sequence>